<feature type="region of interest" description="Disordered" evidence="2">
    <location>
        <begin position="219"/>
        <end position="276"/>
    </location>
</feature>
<comment type="caution">
    <text evidence="4">The sequence shown here is derived from an EMBL/GenBank/DDBJ whole genome shotgun (WGS) entry which is preliminary data.</text>
</comment>
<evidence type="ECO:0000313" key="4">
    <source>
        <dbReference type="EMBL" id="KAI5332120.1"/>
    </source>
</evidence>
<accession>A0AAD4VVN0</accession>
<dbReference type="InterPro" id="IPR001878">
    <property type="entry name" value="Znf_CCHC"/>
</dbReference>
<feature type="compositionally biased region" description="Low complexity" evidence="2">
    <location>
        <begin position="290"/>
        <end position="315"/>
    </location>
</feature>
<dbReference type="GO" id="GO:0008270">
    <property type="term" value="F:zinc ion binding"/>
    <property type="evidence" value="ECO:0007669"/>
    <property type="project" value="UniProtKB-KW"/>
</dbReference>
<keyword evidence="5" id="KW-1185">Reference proteome</keyword>
<dbReference type="EMBL" id="JAJFAZ020000004">
    <property type="protein sequence ID" value="KAI5332120.1"/>
    <property type="molecule type" value="Genomic_DNA"/>
</dbReference>
<dbReference type="InterPro" id="IPR006564">
    <property type="entry name" value="Znf_PMZ"/>
</dbReference>
<keyword evidence="1" id="KW-0862">Zinc</keyword>
<dbReference type="SUPFAM" id="SSF57756">
    <property type="entry name" value="Retrovirus zinc finger-like domains"/>
    <property type="match status" value="1"/>
</dbReference>
<keyword evidence="1" id="KW-0863">Zinc-finger</keyword>
<feature type="domain" description="CCHC-type" evidence="3">
    <location>
        <begin position="205"/>
        <end position="220"/>
    </location>
</feature>
<protein>
    <recommendedName>
        <fullName evidence="3">CCHC-type domain-containing protein</fullName>
    </recommendedName>
</protein>
<dbReference type="SMART" id="SM00575">
    <property type="entry name" value="ZnF_PMZ"/>
    <property type="match status" value="1"/>
</dbReference>
<dbReference type="PANTHER" id="PTHR31973:SF199">
    <property type="entry name" value="SWIM-TYPE DOMAIN-CONTAINING PROTEIN"/>
    <property type="match status" value="1"/>
</dbReference>
<keyword evidence="1" id="KW-0479">Metal-binding</keyword>
<feature type="compositionally biased region" description="Low complexity" evidence="2">
    <location>
        <begin position="343"/>
        <end position="358"/>
    </location>
</feature>
<feature type="compositionally biased region" description="Low complexity" evidence="2">
    <location>
        <begin position="231"/>
        <end position="248"/>
    </location>
</feature>
<sequence length="380" mass="41898">MEQMLGQSQAAYKWLQERPAAHWSRSHFSTVPKCDILLNNLCECFNAAILEARDKPIVTLLERIRTYLMLRMARLRETVWPHEVGPRIFGIVEKNSIESGHCIASKWDLSGIPCPHALASIAKSEHSPLDFVHALYKRPAYDRAYEGYISPMPSQAYWRKTGHVPIKPPVYRIQPGRPKLSRNREADEIPKGATKLKRYGIVITCRNCGQEGHNFAGCPQLRQGQPRDVDTTSVNASGTTASGTTTVRGVKRGRGVVSEQQQTQARPKFNVKRGAQAPYVIRKTNVFADSQAGQSSQAPSGPAPRSQAPSGPAPSKQAPSQSVPHSQGPSQPAPRSQAPPQPAQSSQAHQGSSSQPQPMVTSPKRPRLKSPAKRIRPWRV</sequence>
<evidence type="ECO:0000313" key="5">
    <source>
        <dbReference type="Proteomes" id="UP001054821"/>
    </source>
</evidence>
<feature type="region of interest" description="Disordered" evidence="2">
    <location>
        <begin position="289"/>
        <end position="380"/>
    </location>
</feature>
<dbReference type="InterPro" id="IPR036875">
    <property type="entry name" value="Znf_CCHC_sf"/>
</dbReference>
<dbReference type="PROSITE" id="PS50158">
    <property type="entry name" value="ZF_CCHC"/>
    <property type="match status" value="1"/>
</dbReference>
<gene>
    <name evidence="4" type="ORF">L3X38_022248</name>
</gene>
<organism evidence="4 5">
    <name type="scientific">Prunus dulcis</name>
    <name type="common">Almond</name>
    <name type="synonym">Amygdalus dulcis</name>
    <dbReference type="NCBI Taxonomy" id="3755"/>
    <lineage>
        <taxon>Eukaryota</taxon>
        <taxon>Viridiplantae</taxon>
        <taxon>Streptophyta</taxon>
        <taxon>Embryophyta</taxon>
        <taxon>Tracheophyta</taxon>
        <taxon>Spermatophyta</taxon>
        <taxon>Magnoliopsida</taxon>
        <taxon>eudicotyledons</taxon>
        <taxon>Gunneridae</taxon>
        <taxon>Pentapetalae</taxon>
        <taxon>rosids</taxon>
        <taxon>fabids</taxon>
        <taxon>Rosales</taxon>
        <taxon>Rosaceae</taxon>
        <taxon>Amygdaloideae</taxon>
        <taxon>Amygdaleae</taxon>
        <taxon>Prunus</taxon>
    </lineage>
</organism>
<evidence type="ECO:0000256" key="2">
    <source>
        <dbReference type="SAM" id="MobiDB-lite"/>
    </source>
</evidence>
<feature type="compositionally biased region" description="Basic residues" evidence="2">
    <location>
        <begin position="364"/>
        <end position="380"/>
    </location>
</feature>
<proteinExistence type="predicted"/>
<dbReference type="PANTHER" id="PTHR31973">
    <property type="entry name" value="POLYPROTEIN, PUTATIVE-RELATED"/>
    <property type="match status" value="1"/>
</dbReference>
<dbReference type="AlphaFoldDB" id="A0AAD4VVN0"/>
<reference evidence="4 5" key="1">
    <citation type="journal article" date="2022" name="G3 (Bethesda)">
        <title>Whole-genome sequence and methylome profiling of the almond [Prunus dulcis (Mill.) D.A. Webb] cultivar 'Nonpareil'.</title>
        <authorList>
            <person name="D'Amico-Willman K.M."/>
            <person name="Ouma W.Z."/>
            <person name="Meulia T."/>
            <person name="Sideli G.M."/>
            <person name="Gradziel T.M."/>
            <person name="Fresnedo-Ramirez J."/>
        </authorList>
    </citation>
    <scope>NUCLEOTIDE SEQUENCE [LARGE SCALE GENOMIC DNA]</scope>
    <source>
        <strain evidence="4">Clone GOH B32 T37-40</strain>
    </source>
</reference>
<dbReference type="GO" id="GO:0003676">
    <property type="term" value="F:nucleic acid binding"/>
    <property type="evidence" value="ECO:0007669"/>
    <property type="project" value="InterPro"/>
</dbReference>
<evidence type="ECO:0000256" key="1">
    <source>
        <dbReference type="PROSITE-ProRule" id="PRU00047"/>
    </source>
</evidence>
<evidence type="ECO:0000259" key="3">
    <source>
        <dbReference type="PROSITE" id="PS50158"/>
    </source>
</evidence>
<name>A0AAD4VVN0_PRUDU</name>
<dbReference type="Proteomes" id="UP001054821">
    <property type="component" value="Chromosome 4"/>
</dbReference>
<feature type="compositionally biased region" description="Low complexity" evidence="2">
    <location>
        <begin position="326"/>
        <end position="336"/>
    </location>
</feature>